<evidence type="ECO:0000256" key="7">
    <source>
        <dbReference type="PIRNR" id="PIRNR002744"/>
    </source>
</evidence>
<feature type="transmembrane region" description="Helical" evidence="8">
    <location>
        <begin position="295"/>
        <end position="322"/>
    </location>
</feature>
<evidence type="ECO:0000313" key="10">
    <source>
        <dbReference type="Proteomes" id="UP001524944"/>
    </source>
</evidence>
<dbReference type="InterPro" id="IPR001248">
    <property type="entry name" value="Pur-cyt_permease"/>
</dbReference>
<feature type="transmembrane region" description="Helical" evidence="8">
    <location>
        <begin position="120"/>
        <end position="143"/>
    </location>
</feature>
<feature type="transmembrane region" description="Helical" evidence="8">
    <location>
        <begin position="343"/>
        <end position="365"/>
    </location>
</feature>
<dbReference type="PANTHER" id="PTHR30569:SF0">
    <property type="entry name" value="CYTOSINE PERMEASE"/>
    <property type="match status" value="1"/>
</dbReference>
<name>A0ABT1Y105_9FIRM</name>
<dbReference type="PIRSF" id="PIRSF002744">
    <property type="entry name" value="Pur-cyt_permease"/>
    <property type="match status" value="1"/>
</dbReference>
<evidence type="ECO:0000256" key="2">
    <source>
        <dbReference type="ARBA" id="ARBA00008974"/>
    </source>
</evidence>
<dbReference type="Gene3D" id="1.10.4160.10">
    <property type="entry name" value="Hydantoin permease"/>
    <property type="match status" value="1"/>
</dbReference>
<feature type="transmembrane region" description="Helical" evidence="8">
    <location>
        <begin position="220"/>
        <end position="245"/>
    </location>
</feature>
<evidence type="ECO:0000256" key="3">
    <source>
        <dbReference type="ARBA" id="ARBA00022448"/>
    </source>
</evidence>
<gene>
    <name evidence="9" type="ORF">NVS47_01780</name>
</gene>
<dbReference type="InterPro" id="IPR026030">
    <property type="entry name" value="Pur-cyt_permease_Fcy2/21/22"/>
</dbReference>
<feature type="transmembrane region" description="Helical" evidence="8">
    <location>
        <begin position="58"/>
        <end position="87"/>
    </location>
</feature>
<feature type="transmembrane region" description="Helical" evidence="8">
    <location>
        <begin position="186"/>
        <end position="208"/>
    </location>
</feature>
<proteinExistence type="inferred from homology"/>
<feature type="transmembrane region" description="Helical" evidence="8">
    <location>
        <begin position="371"/>
        <end position="393"/>
    </location>
</feature>
<keyword evidence="4 8" id="KW-0812">Transmembrane</keyword>
<organism evidence="9 10">
    <name type="scientific">Dehalobacterium formicoaceticum</name>
    <dbReference type="NCBI Taxonomy" id="51515"/>
    <lineage>
        <taxon>Bacteria</taxon>
        <taxon>Bacillati</taxon>
        <taxon>Bacillota</taxon>
        <taxon>Clostridia</taxon>
        <taxon>Eubacteriales</taxon>
        <taxon>Peptococcaceae</taxon>
        <taxon>Dehalobacterium</taxon>
    </lineage>
</organism>
<protein>
    <submittedName>
        <fullName evidence="9">Cytosine permease</fullName>
    </submittedName>
</protein>
<feature type="transmembrane region" description="Helical" evidence="8">
    <location>
        <begin position="414"/>
        <end position="433"/>
    </location>
</feature>
<dbReference type="Proteomes" id="UP001524944">
    <property type="component" value="Unassembled WGS sequence"/>
</dbReference>
<comment type="caution">
    <text evidence="9">The sequence shown here is derived from an EMBL/GenBank/DDBJ whole genome shotgun (WGS) entry which is preliminary data.</text>
</comment>
<evidence type="ECO:0000256" key="5">
    <source>
        <dbReference type="ARBA" id="ARBA00022989"/>
    </source>
</evidence>
<feature type="transmembrane region" description="Helical" evidence="8">
    <location>
        <begin position="439"/>
        <end position="461"/>
    </location>
</feature>
<reference evidence="9 10" key="1">
    <citation type="submission" date="2022-08" db="EMBL/GenBank/DDBJ databases">
        <title>Proteogenomics of the novel Dehalobacterium formicoaceticum strain EZ94 highlights a key role of methyltransferases during anaerobic dichloromethane degradation.</title>
        <authorList>
            <person name="Wasmund K."/>
        </authorList>
    </citation>
    <scope>NUCLEOTIDE SEQUENCE [LARGE SCALE GENOMIC DNA]</scope>
    <source>
        <strain evidence="9 10">EZ94</strain>
    </source>
</reference>
<sequence length="472" mass="50622">MSDSALNPNNQAENQGEIRDYDITEYVPAEGRHFSFKDMMATWTCANANPTSWYVGNVIGALGLTGAVLAASVGNPVVYFILALVGYMGYKVGTSTMGLARVSFGITGSKVPSVINSMQFFGWCSVNTYIAAISMTYLLNYLFKVPAYGTPGGSGTMAVSIFVIMIITGTIAMFGGSRAIKLSENLAVVALVILSVWITYVALTTFSLSDIIAWKPDESIKITFGSAIDAIAALGIAWVMAVADYTRYTKTKAASTVAPMLGATFGMFWFCLVGSLSVIAVAVSTGVFDPYTADPATICAMLGLGQIANVLIIVSTIAVNLINVYSAGYSTANFNETLKPKTSMMIVTALAIVVALIPLFVGSFLDLFQVFLGYLGAVFPPCIAIILVDYYLLRKQKYDISQLGTKGGAYWYGNGINWYAMLCFAAGVVSYFASMKLAFVSNYFGSVFFCFFFTAILYYIVGSAVKGKMIVD</sequence>
<dbReference type="EMBL" id="JANPWE010000001">
    <property type="protein sequence ID" value="MCR6544253.1"/>
    <property type="molecule type" value="Genomic_DNA"/>
</dbReference>
<keyword evidence="3 7" id="KW-0813">Transport</keyword>
<evidence type="ECO:0000256" key="1">
    <source>
        <dbReference type="ARBA" id="ARBA00004141"/>
    </source>
</evidence>
<evidence type="ECO:0000313" key="9">
    <source>
        <dbReference type="EMBL" id="MCR6544253.1"/>
    </source>
</evidence>
<dbReference type="RefSeq" id="WP_257911856.1">
    <property type="nucleotide sequence ID" value="NZ_JANPWE010000001.1"/>
</dbReference>
<evidence type="ECO:0000256" key="6">
    <source>
        <dbReference type="ARBA" id="ARBA00023136"/>
    </source>
</evidence>
<feature type="transmembrane region" description="Helical" evidence="8">
    <location>
        <begin position="257"/>
        <end position="283"/>
    </location>
</feature>
<keyword evidence="10" id="KW-1185">Reference proteome</keyword>
<evidence type="ECO:0000256" key="8">
    <source>
        <dbReference type="SAM" id="Phobius"/>
    </source>
</evidence>
<accession>A0ABT1Y105</accession>
<comment type="subcellular location">
    <subcellularLocation>
        <location evidence="1">Membrane</location>
        <topology evidence="1">Multi-pass membrane protein</topology>
    </subcellularLocation>
</comment>
<dbReference type="InterPro" id="IPR030191">
    <property type="entry name" value="CodB"/>
</dbReference>
<feature type="transmembrane region" description="Helical" evidence="8">
    <location>
        <begin position="155"/>
        <end position="174"/>
    </location>
</feature>
<keyword evidence="6 7" id="KW-0472">Membrane</keyword>
<comment type="similarity">
    <text evidence="2 7">Belongs to the purine-cytosine permease (2.A.39) family.</text>
</comment>
<dbReference type="PANTHER" id="PTHR30569">
    <property type="entry name" value="CYTOSINE TRANSPORTER CODB"/>
    <property type="match status" value="1"/>
</dbReference>
<evidence type="ECO:0000256" key="4">
    <source>
        <dbReference type="ARBA" id="ARBA00022692"/>
    </source>
</evidence>
<keyword evidence="5 8" id="KW-1133">Transmembrane helix</keyword>
<dbReference type="Pfam" id="PF02133">
    <property type="entry name" value="Transp_cyt_pur"/>
    <property type="match status" value="1"/>
</dbReference>